<proteinExistence type="predicted"/>
<reference evidence="3" key="1">
    <citation type="submission" date="2020-03" db="EMBL/GenBank/DDBJ databases">
        <title>The deep terrestrial virosphere.</title>
        <authorList>
            <person name="Holmfeldt K."/>
            <person name="Nilsson E."/>
            <person name="Simone D."/>
            <person name="Lopez-Fernandez M."/>
            <person name="Wu X."/>
            <person name="de Brujin I."/>
            <person name="Lundin D."/>
            <person name="Andersson A."/>
            <person name="Bertilsson S."/>
            <person name="Dopson M."/>
        </authorList>
    </citation>
    <scope>NUCLEOTIDE SEQUENCE</scope>
    <source>
        <strain evidence="1">MM415A01099</strain>
        <strain evidence="2">MM415B04762</strain>
        <strain evidence="3">TM448B04469</strain>
    </source>
</reference>
<evidence type="ECO:0000313" key="3">
    <source>
        <dbReference type="EMBL" id="QJI03377.1"/>
    </source>
</evidence>
<evidence type="ECO:0000313" key="2">
    <source>
        <dbReference type="EMBL" id="QJA92265.1"/>
    </source>
</evidence>
<accession>A0A6M3XZL5</accession>
<gene>
    <name evidence="1" type="ORF">MM415A01099_0018</name>
    <name evidence="2" type="ORF">MM415B04762_0005</name>
    <name evidence="3" type="ORF">TM448B04469_0007</name>
</gene>
<sequence>MRKLIIAVLLSLLLTGCLAQKIVIPDEPKYMEIQVYQFEQGTLFDPPGMAALQYNIQALKDYADQLRSILEEQNK</sequence>
<dbReference type="PROSITE" id="PS51257">
    <property type="entry name" value="PROKAR_LIPOPROTEIN"/>
    <property type="match status" value="1"/>
</dbReference>
<dbReference type="EMBL" id="MT145082">
    <property type="protein sequence ID" value="QJI03377.1"/>
    <property type="molecule type" value="Genomic_DNA"/>
</dbReference>
<protein>
    <recommendedName>
        <fullName evidence="4">Lipoprotein</fullName>
    </recommendedName>
</protein>
<organism evidence="3">
    <name type="scientific">viral metagenome</name>
    <dbReference type="NCBI Taxonomy" id="1070528"/>
    <lineage>
        <taxon>unclassified sequences</taxon>
        <taxon>metagenomes</taxon>
        <taxon>organismal metagenomes</taxon>
    </lineage>
</organism>
<evidence type="ECO:0008006" key="4">
    <source>
        <dbReference type="Google" id="ProtNLM"/>
    </source>
</evidence>
<dbReference type="EMBL" id="MT143052">
    <property type="protein sequence ID" value="QJA92265.1"/>
    <property type="molecule type" value="Genomic_DNA"/>
</dbReference>
<dbReference type="EMBL" id="MT142328">
    <property type="protein sequence ID" value="QJA78267.1"/>
    <property type="molecule type" value="Genomic_DNA"/>
</dbReference>
<name>A0A6M3XZL5_9ZZZZ</name>
<evidence type="ECO:0000313" key="1">
    <source>
        <dbReference type="EMBL" id="QJA78267.1"/>
    </source>
</evidence>
<dbReference type="AlphaFoldDB" id="A0A6M3XZL5"/>